<dbReference type="InterPro" id="IPR032675">
    <property type="entry name" value="LRR_dom_sf"/>
</dbReference>
<dbReference type="AlphaFoldDB" id="A0A9N9C532"/>
<dbReference type="EMBL" id="CAJVQA010003970">
    <property type="protein sequence ID" value="CAG8588259.1"/>
    <property type="molecule type" value="Genomic_DNA"/>
</dbReference>
<keyword evidence="2" id="KW-0677">Repeat</keyword>
<dbReference type="InterPro" id="IPR050216">
    <property type="entry name" value="LRR_domain-containing"/>
</dbReference>
<comment type="caution">
    <text evidence="4">The sequence shown here is derived from an EMBL/GenBank/DDBJ whole genome shotgun (WGS) entry which is preliminary data.</text>
</comment>
<feature type="region of interest" description="Disordered" evidence="3">
    <location>
        <begin position="706"/>
        <end position="728"/>
    </location>
</feature>
<dbReference type="PANTHER" id="PTHR48051:SF46">
    <property type="entry name" value="LEUCINE RICH REPEAT-CONTAINING DOMAIN PROTEIN"/>
    <property type="match status" value="1"/>
</dbReference>
<protein>
    <submittedName>
        <fullName evidence="4">3920_t:CDS:1</fullName>
    </submittedName>
</protein>
<name>A0A9N9C532_9GLOM</name>
<dbReference type="InterPro" id="IPR001611">
    <property type="entry name" value="Leu-rich_rpt"/>
</dbReference>
<feature type="compositionally biased region" description="Polar residues" evidence="3">
    <location>
        <begin position="715"/>
        <end position="728"/>
    </location>
</feature>
<organism evidence="4 5">
    <name type="scientific">Cetraspora pellucida</name>
    <dbReference type="NCBI Taxonomy" id="1433469"/>
    <lineage>
        <taxon>Eukaryota</taxon>
        <taxon>Fungi</taxon>
        <taxon>Fungi incertae sedis</taxon>
        <taxon>Mucoromycota</taxon>
        <taxon>Glomeromycotina</taxon>
        <taxon>Glomeromycetes</taxon>
        <taxon>Diversisporales</taxon>
        <taxon>Gigasporaceae</taxon>
        <taxon>Cetraspora</taxon>
    </lineage>
</organism>
<dbReference type="Pfam" id="PF13855">
    <property type="entry name" value="LRR_8"/>
    <property type="match status" value="1"/>
</dbReference>
<keyword evidence="5" id="KW-1185">Reference proteome</keyword>
<dbReference type="GO" id="GO:0005737">
    <property type="term" value="C:cytoplasm"/>
    <property type="evidence" value="ECO:0007669"/>
    <property type="project" value="TreeGrafter"/>
</dbReference>
<dbReference type="PANTHER" id="PTHR48051">
    <property type="match status" value="1"/>
</dbReference>
<evidence type="ECO:0000313" key="4">
    <source>
        <dbReference type="EMBL" id="CAG8588259.1"/>
    </source>
</evidence>
<feature type="compositionally biased region" description="Polar residues" evidence="3">
    <location>
        <begin position="216"/>
        <end position="241"/>
    </location>
</feature>
<reference evidence="4" key="1">
    <citation type="submission" date="2021-06" db="EMBL/GenBank/DDBJ databases">
        <authorList>
            <person name="Kallberg Y."/>
            <person name="Tangrot J."/>
            <person name="Rosling A."/>
        </authorList>
    </citation>
    <scope>NUCLEOTIDE SEQUENCE</scope>
    <source>
        <strain evidence="4">FL966</strain>
    </source>
</reference>
<dbReference type="PROSITE" id="PS51450">
    <property type="entry name" value="LRR"/>
    <property type="match status" value="1"/>
</dbReference>
<evidence type="ECO:0000256" key="2">
    <source>
        <dbReference type="ARBA" id="ARBA00022737"/>
    </source>
</evidence>
<dbReference type="SUPFAM" id="SSF52058">
    <property type="entry name" value="L domain-like"/>
    <property type="match status" value="1"/>
</dbReference>
<gene>
    <name evidence="4" type="ORF">CPELLU_LOCUS6409</name>
</gene>
<accession>A0A9N9C532</accession>
<dbReference type="Proteomes" id="UP000789759">
    <property type="component" value="Unassembled WGS sequence"/>
</dbReference>
<feature type="region of interest" description="Disordered" evidence="3">
    <location>
        <begin position="216"/>
        <end position="246"/>
    </location>
</feature>
<dbReference type="OrthoDB" id="1394818at2759"/>
<sequence>MSESKVQELIEIVQNSLEEDPRTVRLGMRGLREIPLELINLTTSNNYRIERLGLETNHLSTLPTEICNLTYLRYLNVSNNEFKKFPETLCLIPSLEILDISKNKIKKLPKDFRKLMSLKNSVAIDVIWNLNRNLIKKLPIYIADMKELQYLKIDNNPIQFPPKNIHMMPKGEDKEIMPDEILLKWKKVIIAGLSNSDNGIERDIIARSKSLKKSTSIDTYLHPTSNSPNASTKTENEQGSSKLEKKRPNYKLSLDFPIARRERSYSNDFDSMSKNFRSTFIRTHSKSYSQDSISSHGSQNSISEEHSSDFYFQKLKTLPPTDKLPMSGLSLREASRNILYALSQIHKAMCQFISFTGSERIFFTELNKTNASLGQLSMRLQRFDIFSQKAAPDADHCIKLLGSCQENITNFKILLDLFNKRIKTLTQSPDNLRYSRTLLLIFHGAIVDIKFAWENILPLLNNNMPFTGIPIPMRSKSITRSNSSSNLNGYSYSNGLLSNGSSHTNGINVSSVGMSITNNSHTDVTFPPLIFEQMLIKVDAAIKWVENVGKHLSEHLENALGSSMDVPISPVKIKLKELKLHMKNVFDVTRQLKKSLLAAKFSQNEHLNIQLKVYSTTIVFLQATVKMSTLAKDISQEWRLNNKIMSGLGHVTKSNIELTNFLRAIEYENLPIRIPSPPPPSEAESEKSDDFMVYNAFLDQDVNSKSKITYEEQTENSNLTADESTIQD</sequence>
<proteinExistence type="predicted"/>
<keyword evidence="1" id="KW-0433">Leucine-rich repeat</keyword>
<dbReference type="Gene3D" id="3.80.10.10">
    <property type="entry name" value="Ribonuclease Inhibitor"/>
    <property type="match status" value="1"/>
</dbReference>
<dbReference type="Pfam" id="PF10428">
    <property type="entry name" value="SOG2"/>
    <property type="match status" value="1"/>
</dbReference>
<dbReference type="InterPro" id="IPR019487">
    <property type="entry name" value="RAM_signalling_pathway_SOG2"/>
</dbReference>
<evidence type="ECO:0000256" key="1">
    <source>
        <dbReference type="ARBA" id="ARBA00022614"/>
    </source>
</evidence>
<evidence type="ECO:0000313" key="5">
    <source>
        <dbReference type="Proteomes" id="UP000789759"/>
    </source>
</evidence>
<evidence type="ECO:0000256" key="3">
    <source>
        <dbReference type="SAM" id="MobiDB-lite"/>
    </source>
</evidence>